<dbReference type="Proteomes" id="UP001344658">
    <property type="component" value="Unassembled WGS sequence"/>
</dbReference>
<gene>
    <name evidence="7" type="ORF">V2S66_14055</name>
</gene>
<dbReference type="SUPFAM" id="SSF50370">
    <property type="entry name" value="Ricin B-like lectins"/>
    <property type="match status" value="1"/>
</dbReference>
<evidence type="ECO:0000256" key="5">
    <source>
        <dbReference type="SAM" id="SignalP"/>
    </source>
</evidence>
<dbReference type="CDD" id="cd23451">
    <property type="entry name" value="beta-trefoil_Ricin_laminarinase"/>
    <property type="match status" value="1"/>
</dbReference>
<feature type="active site" description="Proton donor" evidence="4">
    <location>
        <position position="189"/>
    </location>
</feature>
<evidence type="ECO:0000256" key="1">
    <source>
        <dbReference type="ARBA" id="ARBA00007754"/>
    </source>
</evidence>
<sequence length="478" mass="50540">MRPKILRRRTAALLAALPLAAAAWLAASPSPASATGASTPAAVIDYLHQISGNHVISGVHNKEPLSNPSQYTAQAHAITGRWPGLWGGELGFTAADIANRQTMVNQAETEWANGSLVALTWHMCKPNVATCAFDGGINGASLSDSDWSQLITNGTSLNSAYKAKLDTAVPYFQQLKDAGVPVLFRPLHEMNESWAWWGGRSGANGSAKLFQITHDYLVSKGLTNIIWVWNVKDTDQNGGSGGVSGFYPGDASVDVASLDPWVHSWPGADWYNAMLNVAHGKPVSLAEVGTVPTPAQLAAQPQWAWFMIWSDYLTSANTASGLQATFNSSRVLSQGQFTVPSGGGTTPPGGSRTGAITGVGGKCVDVAAASSTNGTAVQLYDCNGSTAQSWTIGTDGTIRALGKCLDVTGQGTANGTKLQIWDCNGTGAQQWTAETDGHLKNPQSGRYLDDPAGTTTNATRLQIYDRNTNPWQTWHLPT</sequence>
<dbReference type="PANTHER" id="PTHR40079">
    <property type="entry name" value="MANNAN ENDO-1,4-BETA-MANNOSIDASE E-RELATED"/>
    <property type="match status" value="1"/>
</dbReference>
<dbReference type="PROSITE" id="PS51764">
    <property type="entry name" value="GH26"/>
    <property type="match status" value="1"/>
</dbReference>
<keyword evidence="2 4" id="KW-0378">Hydrolase</keyword>
<evidence type="ECO:0000259" key="6">
    <source>
        <dbReference type="PROSITE" id="PS51764"/>
    </source>
</evidence>
<feature type="signal peptide" evidence="5">
    <location>
        <begin position="1"/>
        <end position="34"/>
    </location>
</feature>
<dbReference type="RefSeq" id="WP_330795208.1">
    <property type="nucleotide sequence ID" value="NZ_JAZEWV010000009.1"/>
</dbReference>
<proteinExistence type="inferred from homology"/>
<dbReference type="SMART" id="SM00458">
    <property type="entry name" value="RICIN"/>
    <property type="match status" value="1"/>
</dbReference>
<feature type="active site" description="Nucleophile" evidence="4">
    <location>
        <position position="287"/>
    </location>
</feature>
<dbReference type="PROSITE" id="PS50231">
    <property type="entry name" value="RICIN_B_LECTIN"/>
    <property type="match status" value="1"/>
</dbReference>
<keyword evidence="5" id="KW-0732">Signal</keyword>
<dbReference type="InterPro" id="IPR035992">
    <property type="entry name" value="Ricin_B-like_lectins"/>
</dbReference>
<dbReference type="GO" id="GO:0016787">
    <property type="term" value="F:hydrolase activity"/>
    <property type="evidence" value="ECO:0007669"/>
    <property type="project" value="UniProtKB-KW"/>
</dbReference>
<evidence type="ECO:0000313" key="7">
    <source>
        <dbReference type="EMBL" id="MEE4543088.1"/>
    </source>
</evidence>
<organism evidence="7 8">
    <name type="scientific">Actinacidiphila polyblastidii</name>
    <dbReference type="NCBI Taxonomy" id="3110430"/>
    <lineage>
        <taxon>Bacteria</taxon>
        <taxon>Bacillati</taxon>
        <taxon>Actinomycetota</taxon>
        <taxon>Actinomycetes</taxon>
        <taxon>Kitasatosporales</taxon>
        <taxon>Streptomycetaceae</taxon>
        <taxon>Actinacidiphila</taxon>
    </lineage>
</organism>
<keyword evidence="3 4" id="KW-0326">Glycosidase</keyword>
<comment type="similarity">
    <text evidence="1 4">Belongs to the glycosyl hydrolase 26 family.</text>
</comment>
<dbReference type="InterPro" id="IPR000772">
    <property type="entry name" value="Ricin_B_lectin"/>
</dbReference>
<dbReference type="PRINTS" id="PR00739">
    <property type="entry name" value="GLHYDRLASE26"/>
</dbReference>
<dbReference type="Pfam" id="PF00652">
    <property type="entry name" value="Ricin_B_lectin"/>
    <property type="match status" value="1"/>
</dbReference>
<name>A0ABU7PBP4_9ACTN</name>
<dbReference type="InterPro" id="IPR000805">
    <property type="entry name" value="Glyco_hydro_26"/>
</dbReference>
<feature type="domain" description="GH26" evidence="6">
    <location>
        <begin position="38"/>
        <end position="335"/>
    </location>
</feature>
<reference evidence="7 8" key="1">
    <citation type="submission" date="2023-12" db="EMBL/GenBank/DDBJ databases">
        <title>Streptomyces sp. V4-01.</title>
        <authorList>
            <person name="Somphong A."/>
            <person name="Phongsopitanun W."/>
        </authorList>
    </citation>
    <scope>NUCLEOTIDE SEQUENCE [LARGE SCALE GENOMIC DNA]</scope>
    <source>
        <strain evidence="7 8">V4-01</strain>
    </source>
</reference>
<keyword evidence="8" id="KW-1185">Reference proteome</keyword>
<dbReference type="PANTHER" id="PTHR40079:SF4">
    <property type="entry name" value="GH26 DOMAIN-CONTAINING PROTEIN-RELATED"/>
    <property type="match status" value="1"/>
</dbReference>
<dbReference type="Gene3D" id="3.20.20.80">
    <property type="entry name" value="Glycosidases"/>
    <property type="match status" value="1"/>
</dbReference>
<comment type="caution">
    <text evidence="7">The sequence shown here is derived from an EMBL/GenBank/DDBJ whole genome shotgun (WGS) entry which is preliminary data.</text>
</comment>
<dbReference type="SUPFAM" id="SSF51445">
    <property type="entry name" value="(Trans)glycosidases"/>
    <property type="match status" value="1"/>
</dbReference>
<dbReference type="InterPro" id="IPR017853">
    <property type="entry name" value="GH"/>
</dbReference>
<evidence type="ECO:0000256" key="3">
    <source>
        <dbReference type="ARBA" id="ARBA00023295"/>
    </source>
</evidence>
<dbReference type="InterPro" id="IPR022790">
    <property type="entry name" value="GH26_dom"/>
</dbReference>
<accession>A0ABU7PBP4</accession>
<feature type="chain" id="PRO_5046827207" evidence="5">
    <location>
        <begin position="35"/>
        <end position="478"/>
    </location>
</feature>
<dbReference type="EMBL" id="JAZEWV010000009">
    <property type="protein sequence ID" value="MEE4543088.1"/>
    <property type="molecule type" value="Genomic_DNA"/>
</dbReference>
<evidence type="ECO:0000256" key="4">
    <source>
        <dbReference type="PROSITE-ProRule" id="PRU01100"/>
    </source>
</evidence>
<dbReference type="Gene3D" id="2.80.10.50">
    <property type="match status" value="1"/>
</dbReference>
<evidence type="ECO:0000313" key="8">
    <source>
        <dbReference type="Proteomes" id="UP001344658"/>
    </source>
</evidence>
<evidence type="ECO:0000256" key="2">
    <source>
        <dbReference type="ARBA" id="ARBA00022801"/>
    </source>
</evidence>
<protein>
    <submittedName>
        <fullName evidence="7">Glycosyl hydrolase</fullName>
    </submittedName>
</protein>
<dbReference type="Pfam" id="PF02156">
    <property type="entry name" value="Glyco_hydro_26"/>
    <property type="match status" value="1"/>
</dbReference>